<dbReference type="OrthoDB" id="1149028at2"/>
<sequence length="358" mass="41329">MRYTLLLALFAFTLASCDDKPKSDTNDSSQVVSPMDSLAPADAGFLDDSLNAYLHDNPFSVDGLLARAERYISRKNYRYAEADIRAAKELDSLNPKVLLLWGDIHFFNNKTRVSRDAWKKCIEVDPQSVDCRLKLAELYRAIGDLETSTKLVREVIDIDSEEPVSYFILASNYRDMTGDTATAIRYVQEAIERDPDFFAALDYAAVMAGDLKMPIAESYYQRLIELDPNNPNVYFNQGWYYQSIDNYNEAIKAYTKVMDLQPKNFMAPYHLGYIHLELDLRREAIGYFNKSIEAQQVNHRAYFARGWTYEQMGDIIRAEQDYRQALAYNPTHQDSKVAIQRVQQQIREMQAEMNAQQQ</sequence>
<keyword evidence="5" id="KW-1185">Reference proteome</keyword>
<organism evidence="4 5">
    <name type="scientific">Phaeocystidibacter luteus</name>
    <dbReference type="NCBI Taxonomy" id="911197"/>
    <lineage>
        <taxon>Bacteria</taxon>
        <taxon>Pseudomonadati</taxon>
        <taxon>Bacteroidota</taxon>
        <taxon>Flavobacteriia</taxon>
        <taxon>Flavobacteriales</taxon>
        <taxon>Phaeocystidibacteraceae</taxon>
        <taxon>Phaeocystidibacter</taxon>
    </lineage>
</organism>
<dbReference type="InterPro" id="IPR050498">
    <property type="entry name" value="Ycf3"/>
</dbReference>
<evidence type="ECO:0000256" key="3">
    <source>
        <dbReference type="PROSITE-ProRule" id="PRU00339"/>
    </source>
</evidence>
<evidence type="ECO:0000256" key="2">
    <source>
        <dbReference type="ARBA" id="ARBA00022803"/>
    </source>
</evidence>
<dbReference type="SMART" id="SM00028">
    <property type="entry name" value="TPR"/>
    <property type="match status" value="7"/>
</dbReference>
<dbReference type="PANTHER" id="PTHR44858:SF1">
    <property type="entry name" value="UDP-N-ACETYLGLUCOSAMINE--PEPTIDE N-ACETYLGLUCOSAMINYLTRANSFERASE SPINDLY-RELATED"/>
    <property type="match status" value="1"/>
</dbReference>
<dbReference type="PROSITE" id="PS50005">
    <property type="entry name" value="TPR"/>
    <property type="match status" value="2"/>
</dbReference>
<dbReference type="InterPro" id="IPR013105">
    <property type="entry name" value="TPR_2"/>
</dbReference>
<dbReference type="RefSeq" id="WP_151667104.1">
    <property type="nucleotide sequence ID" value="NZ_WBVO01000004.1"/>
</dbReference>
<dbReference type="Proteomes" id="UP000468650">
    <property type="component" value="Unassembled WGS sequence"/>
</dbReference>
<evidence type="ECO:0000256" key="1">
    <source>
        <dbReference type="ARBA" id="ARBA00022737"/>
    </source>
</evidence>
<dbReference type="PROSITE" id="PS50293">
    <property type="entry name" value="TPR_REGION"/>
    <property type="match status" value="1"/>
</dbReference>
<keyword evidence="2 3" id="KW-0802">TPR repeat</keyword>
<protein>
    <submittedName>
        <fullName evidence="4">Tetratricopeptide repeat protein</fullName>
    </submittedName>
</protein>
<evidence type="ECO:0000313" key="4">
    <source>
        <dbReference type="EMBL" id="KAB2810315.1"/>
    </source>
</evidence>
<comment type="caution">
    <text evidence="4">The sequence shown here is derived from an EMBL/GenBank/DDBJ whole genome shotgun (WGS) entry which is preliminary data.</text>
</comment>
<dbReference type="Pfam" id="PF13431">
    <property type="entry name" value="TPR_17"/>
    <property type="match status" value="1"/>
</dbReference>
<keyword evidence="1" id="KW-0677">Repeat</keyword>
<dbReference type="Pfam" id="PF07719">
    <property type="entry name" value="TPR_2"/>
    <property type="match status" value="1"/>
</dbReference>
<name>A0A6N6RGN6_9FLAO</name>
<dbReference type="EMBL" id="WBVO01000004">
    <property type="protein sequence ID" value="KAB2810315.1"/>
    <property type="molecule type" value="Genomic_DNA"/>
</dbReference>
<gene>
    <name evidence="4" type="ORF">F8C67_06935</name>
</gene>
<reference evidence="4 5" key="1">
    <citation type="submission" date="2019-09" db="EMBL/GenBank/DDBJ databases">
        <title>Genomes of family Cryomorphaceae.</title>
        <authorList>
            <person name="Bowman J.P."/>
        </authorList>
    </citation>
    <scope>NUCLEOTIDE SEQUENCE [LARGE SCALE GENOMIC DNA]</scope>
    <source>
        <strain evidence="4 5">LMG 25704</strain>
    </source>
</reference>
<feature type="repeat" description="TPR" evidence="3">
    <location>
        <begin position="231"/>
        <end position="264"/>
    </location>
</feature>
<dbReference type="InterPro" id="IPR011990">
    <property type="entry name" value="TPR-like_helical_dom_sf"/>
</dbReference>
<proteinExistence type="predicted"/>
<dbReference type="InterPro" id="IPR019734">
    <property type="entry name" value="TPR_rpt"/>
</dbReference>
<dbReference type="Gene3D" id="1.25.40.10">
    <property type="entry name" value="Tetratricopeptide repeat domain"/>
    <property type="match status" value="3"/>
</dbReference>
<dbReference type="PROSITE" id="PS51257">
    <property type="entry name" value="PROKAR_LIPOPROTEIN"/>
    <property type="match status" value="1"/>
</dbReference>
<dbReference type="AlphaFoldDB" id="A0A6N6RGN6"/>
<evidence type="ECO:0000313" key="5">
    <source>
        <dbReference type="Proteomes" id="UP000468650"/>
    </source>
</evidence>
<dbReference type="SUPFAM" id="SSF48452">
    <property type="entry name" value="TPR-like"/>
    <property type="match status" value="1"/>
</dbReference>
<accession>A0A6N6RGN6</accession>
<dbReference type="PANTHER" id="PTHR44858">
    <property type="entry name" value="TETRATRICOPEPTIDE REPEAT PROTEIN 6"/>
    <property type="match status" value="1"/>
</dbReference>
<feature type="repeat" description="TPR" evidence="3">
    <location>
        <begin position="299"/>
        <end position="332"/>
    </location>
</feature>